<dbReference type="Proteomes" id="UP001595625">
    <property type="component" value="Unassembled WGS sequence"/>
</dbReference>
<evidence type="ECO:0000256" key="2">
    <source>
        <dbReference type="ARBA" id="ARBA00004401"/>
    </source>
</evidence>
<keyword evidence="4 6" id="KW-0645">Protease</keyword>
<dbReference type="InterPro" id="IPR019533">
    <property type="entry name" value="Peptidase_S26"/>
</dbReference>
<evidence type="ECO:0000313" key="9">
    <source>
        <dbReference type="EMBL" id="MFC3212400.1"/>
    </source>
</evidence>
<comment type="catalytic activity">
    <reaction evidence="1 6">
        <text>Cleavage of hydrophobic, N-terminal signal or leader sequences from secreted and periplasmic proteins.</text>
        <dbReference type="EC" id="3.4.21.89"/>
    </reaction>
</comment>
<organism evidence="9 10">
    <name type="scientific">Planomicrobium okeanokoites</name>
    <name type="common">Planococcus okeanokoites</name>
    <name type="synonym">Flavobacterium okeanokoites</name>
    <dbReference type="NCBI Taxonomy" id="244"/>
    <lineage>
        <taxon>Bacteria</taxon>
        <taxon>Bacillati</taxon>
        <taxon>Bacillota</taxon>
        <taxon>Bacilli</taxon>
        <taxon>Bacillales</taxon>
        <taxon>Caryophanaceae</taxon>
        <taxon>Planomicrobium</taxon>
    </lineage>
</organism>
<reference evidence="10" key="1">
    <citation type="journal article" date="2019" name="Int. J. Syst. Evol. Microbiol.">
        <title>The Global Catalogue of Microorganisms (GCM) 10K type strain sequencing project: providing services to taxonomists for standard genome sequencing and annotation.</title>
        <authorList>
            <consortium name="The Broad Institute Genomics Platform"/>
            <consortium name="The Broad Institute Genome Sequencing Center for Infectious Disease"/>
            <person name="Wu L."/>
            <person name="Ma J."/>
        </authorList>
    </citation>
    <scope>NUCLEOTIDE SEQUENCE [LARGE SCALE GENOMIC DNA]</scope>
    <source>
        <strain evidence="10">CCM 320</strain>
    </source>
</reference>
<evidence type="ECO:0000256" key="3">
    <source>
        <dbReference type="ARBA" id="ARBA00013208"/>
    </source>
</evidence>
<dbReference type="Pfam" id="PF10502">
    <property type="entry name" value="Peptidase_S26"/>
    <property type="match status" value="1"/>
</dbReference>
<keyword evidence="6" id="KW-0812">Transmembrane</keyword>
<dbReference type="InterPro" id="IPR019756">
    <property type="entry name" value="Pept_S26A_signal_pept_1_Ser-AS"/>
</dbReference>
<dbReference type="NCBIfam" id="TIGR02227">
    <property type="entry name" value="sigpep_I_bact"/>
    <property type="match status" value="1"/>
</dbReference>
<dbReference type="InterPro" id="IPR019757">
    <property type="entry name" value="Pept_S26A_signal_pept_1_Lys-AS"/>
</dbReference>
<keyword evidence="6" id="KW-0472">Membrane</keyword>
<dbReference type="InterPro" id="IPR000223">
    <property type="entry name" value="Pept_S26A_signal_pept_1"/>
</dbReference>
<dbReference type="PROSITE" id="PS00501">
    <property type="entry name" value="SPASE_I_1"/>
    <property type="match status" value="1"/>
</dbReference>
<feature type="domain" description="Peptidase S26" evidence="8">
    <location>
        <begin position="11"/>
        <end position="179"/>
    </location>
</feature>
<evidence type="ECO:0000256" key="4">
    <source>
        <dbReference type="ARBA" id="ARBA00022670"/>
    </source>
</evidence>
<dbReference type="RefSeq" id="WP_117312905.1">
    <property type="nucleotide sequence ID" value="NZ_JBHRUJ010000017.1"/>
</dbReference>
<dbReference type="InterPro" id="IPR019758">
    <property type="entry name" value="Pept_S26A_signal_pept_1_CS"/>
</dbReference>
<evidence type="ECO:0000259" key="8">
    <source>
        <dbReference type="Pfam" id="PF10502"/>
    </source>
</evidence>
<comment type="caution">
    <text evidence="9">The sequence shown here is derived from an EMBL/GenBank/DDBJ whole genome shotgun (WGS) entry which is preliminary data.</text>
</comment>
<evidence type="ECO:0000313" key="10">
    <source>
        <dbReference type="Proteomes" id="UP001595625"/>
    </source>
</evidence>
<evidence type="ECO:0000256" key="5">
    <source>
        <dbReference type="ARBA" id="ARBA00022801"/>
    </source>
</evidence>
<dbReference type="PROSITE" id="PS00761">
    <property type="entry name" value="SPASE_I_3"/>
    <property type="match status" value="1"/>
</dbReference>
<feature type="transmembrane region" description="Helical" evidence="6">
    <location>
        <begin position="12"/>
        <end position="32"/>
    </location>
</feature>
<sequence length="188" mass="21535">MAKDKKEKNELWEWVKAILVAVIIVGGIRFFLFEPVMVDGVSMMPTLEDGERIIVNKIGYTLGEPERFDIVVFHASEEEDYVKRIIGLPGDHIAYENDELFINGETQEEPYLSTLKEQKSEGNSRLTPDFTLEELLEIEEIPEGHVFVLGDNREHSTDSRIIGLVPIEEIMGSASFVFWPLDEMEFVE</sequence>
<comment type="subcellular location">
    <subcellularLocation>
        <location evidence="2">Cell membrane</location>
        <topology evidence="2">Single-pass type II membrane protein</topology>
    </subcellularLocation>
    <subcellularLocation>
        <location evidence="7">Membrane</location>
        <topology evidence="7">Single-pass type II membrane protein</topology>
    </subcellularLocation>
</comment>
<accession>A0ABV7KSJ0</accession>
<evidence type="ECO:0000256" key="7">
    <source>
        <dbReference type="RuleBase" id="RU362042"/>
    </source>
</evidence>
<dbReference type="PANTHER" id="PTHR43390:SF8">
    <property type="entry name" value="SIGNAL PEPTIDASE I"/>
    <property type="match status" value="1"/>
</dbReference>
<dbReference type="Gene3D" id="2.10.109.10">
    <property type="entry name" value="Umud Fragment, subunit A"/>
    <property type="match status" value="1"/>
</dbReference>
<dbReference type="SUPFAM" id="SSF51306">
    <property type="entry name" value="LexA/Signal peptidase"/>
    <property type="match status" value="1"/>
</dbReference>
<comment type="similarity">
    <text evidence="7">Belongs to the peptidase S26 family.</text>
</comment>
<keyword evidence="5 6" id="KW-0378">Hydrolase</keyword>
<protein>
    <recommendedName>
        <fullName evidence="3 6">Signal peptidase I</fullName>
        <ecNumber evidence="3 6">3.4.21.89</ecNumber>
    </recommendedName>
</protein>
<dbReference type="PROSITE" id="PS00760">
    <property type="entry name" value="SPASE_I_2"/>
    <property type="match status" value="1"/>
</dbReference>
<dbReference type="InterPro" id="IPR036286">
    <property type="entry name" value="LexA/Signal_pep-like_sf"/>
</dbReference>
<keyword evidence="6" id="KW-1133">Transmembrane helix</keyword>
<gene>
    <name evidence="9" type="primary">lepB</name>
    <name evidence="9" type="ORF">ACFOEJ_15025</name>
</gene>
<name>A0ABV7KSJ0_PLAOK</name>
<keyword evidence="10" id="KW-1185">Reference proteome</keyword>
<dbReference type="EC" id="3.4.21.89" evidence="3 6"/>
<dbReference type="PRINTS" id="PR00727">
    <property type="entry name" value="LEADERPTASE"/>
</dbReference>
<proteinExistence type="inferred from homology"/>
<dbReference type="GO" id="GO:0009003">
    <property type="term" value="F:signal peptidase activity"/>
    <property type="evidence" value="ECO:0007669"/>
    <property type="project" value="UniProtKB-EC"/>
</dbReference>
<evidence type="ECO:0000256" key="6">
    <source>
        <dbReference type="RuleBase" id="RU003993"/>
    </source>
</evidence>
<evidence type="ECO:0000256" key="1">
    <source>
        <dbReference type="ARBA" id="ARBA00000677"/>
    </source>
</evidence>
<dbReference type="CDD" id="cd06530">
    <property type="entry name" value="S26_SPase_I"/>
    <property type="match status" value="1"/>
</dbReference>
<dbReference type="PANTHER" id="PTHR43390">
    <property type="entry name" value="SIGNAL PEPTIDASE I"/>
    <property type="match status" value="1"/>
</dbReference>
<dbReference type="EMBL" id="JBHRUJ010000017">
    <property type="protein sequence ID" value="MFC3212400.1"/>
    <property type="molecule type" value="Genomic_DNA"/>
</dbReference>